<feature type="compositionally biased region" description="Polar residues" evidence="1">
    <location>
        <begin position="128"/>
        <end position="139"/>
    </location>
</feature>
<feature type="region of interest" description="Disordered" evidence="1">
    <location>
        <begin position="470"/>
        <end position="489"/>
    </location>
</feature>
<accession>A0AAV0UY19</accession>
<dbReference type="EMBL" id="CANTFL010001449">
    <property type="protein sequence ID" value="CAI5741402.1"/>
    <property type="molecule type" value="Genomic_DNA"/>
</dbReference>
<feature type="region of interest" description="Disordered" evidence="1">
    <location>
        <begin position="128"/>
        <end position="173"/>
    </location>
</feature>
<organism evidence="3 4">
    <name type="scientific">Hyaloperonospora brassicae</name>
    <name type="common">Brassica downy mildew</name>
    <name type="synonym">Peronospora brassicae</name>
    <dbReference type="NCBI Taxonomy" id="162125"/>
    <lineage>
        <taxon>Eukaryota</taxon>
        <taxon>Sar</taxon>
        <taxon>Stramenopiles</taxon>
        <taxon>Oomycota</taxon>
        <taxon>Peronosporomycetes</taxon>
        <taxon>Peronosporales</taxon>
        <taxon>Peronosporaceae</taxon>
        <taxon>Hyaloperonospora</taxon>
    </lineage>
</organism>
<name>A0AAV0UY19_HYABA</name>
<evidence type="ECO:0000256" key="2">
    <source>
        <dbReference type="SAM" id="Phobius"/>
    </source>
</evidence>
<feature type="region of interest" description="Disordered" evidence="1">
    <location>
        <begin position="390"/>
        <end position="465"/>
    </location>
</feature>
<feature type="compositionally biased region" description="Basic and acidic residues" evidence="1">
    <location>
        <begin position="398"/>
        <end position="409"/>
    </location>
</feature>
<feature type="compositionally biased region" description="Polar residues" evidence="1">
    <location>
        <begin position="148"/>
        <end position="157"/>
    </location>
</feature>
<comment type="caution">
    <text evidence="3">The sequence shown here is derived from an EMBL/GenBank/DDBJ whole genome shotgun (WGS) entry which is preliminary data.</text>
</comment>
<feature type="transmembrane region" description="Helical" evidence="2">
    <location>
        <begin position="12"/>
        <end position="34"/>
    </location>
</feature>
<evidence type="ECO:0000313" key="4">
    <source>
        <dbReference type="Proteomes" id="UP001162031"/>
    </source>
</evidence>
<feature type="region of interest" description="Disordered" evidence="1">
    <location>
        <begin position="82"/>
        <end position="108"/>
    </location>
</feature>
<evidence type="ECO:0000256" key="1">
    <source>
        <dbReference type="SAM" id="MobiDB-lite"/>
    </source>
</evidence>
<evidence type="ECO:0008006" key="5">
    <source>
        <dbReference type="Google" id="ProtNLM"/>
    </source>
</evidence>
<dbReference type="AlphaFoldDB" id="A0AAV0UY19"/>
<evidence type="ECO:0000313" key="3">
    <source>
        <dbReference type="EMBL" id="CAI5741402.1"/>
    </source>
</evidence>
<protein>
    <recommendedName>
        <fullName evidence="5">RxLR effector candidate protein</fullName>
    </recommendedName>
</protein>
<proteinExistence type="predicted"/>
<keyword evidence="4" id="KW-1185">Reference proteome</keyword>
<dbReference type="Proteomes" id="UP001162031">
    <property type="component" value="Unassembled WGS sequence"/>
</dbReference>
<keyword evidence="2" id="KW-0472">Membrane</keyword>
<reference evidence="3" key="1">
    <citation type="submission" date="2022-12" db="EMBL/GenBank/DDBJ databases">
        <authorList>
            <person name="Webb A."/>
        </authorList>
    </citation>
    <scope>NUCLEOTIDE SEQUENCE</scope>
    <source>
        <strain evidence="3">Hp1</strain>
    </source>
</reference>
<feature type="compositionally biased region" description="Basic and acidic residues" evidence="1">
    <location>
        <begin position="447"/>
        <end position="457"/>
    </location>
</feature>
<keyword evidence="2" id="KW-0812">Transmembrane</keyword>
<sequence>MFILPVSEDSWLFRACLYYGLLVLLVELLVPLIFHRRVRIEIPRFVLPAPAVPLPPRVFQQRRRKLQQQAAALQRALAETPRLSPQEKRQLLTRSATKRRRPVVTSPSPSFVVSSGLDTLGPLVELTRPTSPRQFNGNRWTVEPSAGSEGTDTSRLWRTNEESRSSRSPSPMAMSHFFRATRAARQGGFSFHEATEEEKDGTEMTTSVRKEPIDRMQVVDRRMAKRKESAVVSRQRPVRFVSEGAEHIGYAGSSGAGAQLEALTRARWRQQVTTRRPERVLLPPSDGIALSASAEKLAERSVLGIPDPTARGTSPYLARQLHKGKVMNDDVTRKKSGHIGALSTVGRQSEKLATESAMKRKEIAQDEPLTAFQAFCASFAAGGSAAARQAAAKRKHREAFEAEDKHAHDTSATGQQIDNHAKRPRTFVQASERSNGGGDVAVTSHSVGERVNDEKQVVDATATTQGVLEKRKYDQAFGTTEGQDRLHEK</sequence>
<gene>
    <name evidence="3" type="ORF">HBR001_LOCUS8469</name>
</gene>
<keyword evidence="2" id="KW-1133">Transmembrane helix</keyword>